<accession>A0A7X0H8I0</accession>
<protein>
    <submittedName>
        <fullName evidence="2">Uncharacterized protein</fullName>
    </submittedName>
</protein>
<evidence type="ECO:0000313" key="2">
    <source>
        <dbReference type="EMBL" id="MBB6431002.1"/>
    </source>
</evidence>
<evidence type="ECO:0000313" key="3">
    <source>
        <dbReference type="Proteomes" id="UP000541810"/>
    </source>
</evidence>
<organism evidence="2 3">
    <name type="scientific">Algisphaera agarilytica</name>
    <dbReference type="NCBI Taxonomy" id="1385975"/>
    <lineage>
        <taxon>Bacteria</taxon>
        <taxon>Pseudomonadati</taxon>
        <taxon>Planctomycetota</taxon>
        <taxon>Phycisphaerae</taxon>
        <taxon>Phycisphaerales</taxon>
        <taxon>Phycisphaeraceae</taxon>
        <taxon>Algisphaera</taxon>
    </lineage>
</organism>
<feature type="region of interest" description="Disordered" evidence="1">
    <location>
        <begin position="1"/>
        <end position="39"/>
    </location>
</feature>
<name>A0A7X0H8I0_9BACT</name>
<dbReference type="EMBL" id="JACHGY010000001">
    <property type="protein sequence ID" value="MBB6431002.1"/>
    <property type="molecule type" value="Genomic_DNA"/>
</dbReference>
<comment type="caution">
    <text evidence="2">The sequence shown here is derived from an EMBL/GenBank/DDBJ whole genome shotgun (WGS) entry which is preliminary data.</text>
</comment>
<feature type="compositionally biased region" description="Basic and acidic residues" evidence="1">
    <location>
        <begin position="1"/>
        <end position="34"/>
    </location>
</feature>
<gene>
    <name evidence="2" type="ORF">HNQ40_002808</name>
</gene>
<proteinExistence type="predicted"/>
<keyword evidence="3" id="KW-1185">Reference proteome</keyword>
<evidence type="ECO:0000256" key="1">
    <source>
        <dbReference type="SAM" id="MobiDB-lite"/>
    </source>
</evidence>
<sequence length="92" mass="10505">MDRARQEKQQSQDQVDDKRHPQALVQEHRERGDENREDDFEQVHLPSIALGRVALNHGFQQVSFALSLMIGGVKWHFCPIGGVNCCRNPLAN</sequence>
<dbReference type="Proteomes" id="UP000541810">
    <property type="component" value="Unassembled WGS sequence"/>
</dbReference>
<dbReference type="AlphaFoldDB" id="A0A7X0H8I0"/>
<reference evidence="2 3" key="1">
    <citation type="submission" date="2020-08" db="EMBL/GenBank/DDBJ databases">
        <title>Genomic Encyclopedia of Type Strains, Phase IV (KMG-IV): sequencing the most valuable type-strain genomes for metagenomic binning, comparative biology and taxonomic classification.</title>
        <authorList>
            <person name="Goeker M."/>
        </authorList>
    </citation>
    <scope>NUCLEOTIDE SEQUENCE [LARGE SCALE GENOMIC DNA]</scope>
    <source>
        <strain evidence="2 3">DSM 103725</strain>
    </source>
</reference>